<comment type="caution">
    <text evidence="4">The sequence shown here is derived from an EMBL/GenBank/DDBJ whole genome shotgun (WGS) entry which is preliminary data.</text>
</comment>
<proteinExistence type="predicted"/>
<keyword evidence="5" id="KW-1185">Reference proteome</keyword>
<dbReference type="GO" id="GO:0035197">
    <property type="term" value="F:siRNA binding"/>
    <property type="evidence" value="ECO:0007669"/>
    <property type="project" value="TreeGrafter"/>
</dbReference>
<dbReference type="PROSITE" id="PS50137">
    <property type="entry name" value="DS_RBD"/>
    <property type="match status" value="2"/>
</dbReference>
<evidence type="ECO:0000259" key="3">
    <source>
        <dbReference type="PROSITE" id="PS50137"/>
    </source>
</evidence>
<dbReference type="GO" id="GO:0030422">
    <property type="term" value="P:siRNA processing"/>
    <property type="evidence" value="ECO:0007669"/>
    <property type="project" value="TreeGrafter"/>
</dbReference>
<evidence type="ECO:0000256" key="1">
    <source>
        <dbReference type="ARBA" id="ARBA00022884"/>
    </source>
</evidence>
<dbReference type="Gene3D" id="3.30.160.20">
    <property type="match status" value="2"/>
</dbReference>
<dbReference type="GO" id="GO:0016442">
    <property type="term" value="C:RISC complex"/>
    <property type="evidence" value="ECO:0007669"/>
    <property type="project" value="TreeGrafter"/>
</dbReference>
<reference evidence="4" key="1">
    <citation type="journal article" date="2023" name="Insect Mol. Biol.">
        <title>Genome sequencing provides insights into the evolution of gene families encoding plant cell wall-degrading enzymes in longhorned beetles.</title>
        <authorList>
            <person name="Shin N.R."/>
            <person name="Okamura Y."/>
            <person name="Kirsch R."/>
            <person name="Pauchet Y."/>
        </authorList>
    </citation>
    <scope>NUCLEOTIDE SEQUENCE</scope>
    <source>
        <strain evidence="4">AMC_N1</strain>
    </source>
</reference>
<dbReference type="PANTHER" id="PTHR46205">
    <property type="entry name" value="LOQUACIOUS, ISOFORM B"/>
    <property type="match status" value="1"/>
</dbReference>
<keyword evidence="1 2" id="KW-0694">RNA-binding</keyword>
<dbReference type="PANTHER" id="PTHR46205:SF3">
    <property type="entry name" value="LOQUACIOUS, ISOFORM B"/>
    <property type="match status" value="1"/>
</dbReference>
<sequence length="263" mass="28996">MVQRKLRLPEYFTESCDTPGIGFKCTVKVNQLCTCGYGQTKKDAKQNSAQKALELMGLIGKTDMPVSALSKVTPRPMPNVPHLNYVGKLNEYASTNGVPYPTYNDSVIPINGVFLTHCQFLNFITDGTGLKKKDAKQDASRKMLELLRTEDVTATLLAEKVKGVKIEDLNTLNQEILARYENFSTEKETVSKAVEIKAIPNLKSLAIYSKNTSDRIHPLSDFPSTHDGGMFSTITFGGLTMHAVSQYGGLNVLAELLLKDSKI</sequence>
<dbReference type="EMBL" id="JAPWTK010000471">
    <property type="protein sequence ID" value="KAJ8939750.1"/>
    <property type="molecule type" value="Genomic_DNA"/>
</dbReference>
<protein>
    <recommendedName>
        <fullName evidence="3">DRBM domain-containing protein</fullName>
    </recommendedName>
</protein>
<dbReference type="CDD" id="cd00048">
    <property type="entry name" value="DSRM_SF"/>
    <property type="match status" value="2"/>
</dbReference>
<gene>
    <name evidence="4" type="ORF">NQ318_004163</name>
</gene>
<dbReference type="InterPro" id="IPR014720">
    <property type="entry name" value="dsRBD_dom"/>
</dbReference>
<accession>A0AAV8XMI8</accession>
<organism evidence="4 5">
    <name type="scientific">Aromia moschata</name>
    <dbReference type="NCBI Taxonomy" id="1265417"/>
    <lineage>
        <taxon>Eukaryota</taxon>
        <taxon>Metazoa</taxon>
        <taxon>Ecdysozoa</taxon>
        <taxon>Arthropoda</taxon>
        <taxon>Hexapoda</taxon>
        <taxon>Insecta</taxon>
        <taxon>Pterygota</taxon>
        <taxon>Neoptera</taxon>
        <taxon>Endopterygota</taxon>
        <taxon>Coleoptera</taxon>
        <taxon>Polyphaga</taxon>
        <taxon>Cucujiformia</taxon>
        <taxon>Chrysomeloidea</taxon>
        <taxon>Cerambycidae</taxon>
        <taxon>Cerambycinae</taxon>
        <taxon>Callichromatini</taxon>
        <taxon>Aromia</taxon>
    </lineage>
</organism>
<dbReference type="SMART" id="SM00358">
    <property type="entry name" value="DSRM"/>
    <property type="match status" value="2"/>
</dbReference>
<name>A0AAV8XMI8_9CUCU</name>
<dbReference type="GO" id="GO:0005634">
    <property type="term" value="C:nucleus"/>
    <property type="evidence" value="ECO:0007669"/>
    <property type="project" value="TreeGrafter"/>
</dbReference>
<dbReference type="GO" id="GO:0003725">
    <property type="term" value="F:double-stranded RNA binding"/>
    <property type="evidence" value="ECO:0007669"/>
    <property type="project" value="TreeGrafter"/>
</dbReference>
<dbReference type="Proteomes" id="UP001162162">
    <property type="component" value="Unassembled WGS sequence"/>
</dbReference>
<dbReference type="GO" id="GO:0005737">
    <property type="term" value="C:cytoplasm"/>
    <property type="evidence" value="ECO:0007669"/>
    <property type="project" value="TreeGrafter"/>
</dbReference>
<evidence type="ECO:0000256" key="2">
    <source>
        <dbReference type="PROSITE-ProRule" id="PRU00266"/>
    </source>
</evidence>
<evidence type="ECO:0000313" key="4">
    <source>
        <dbReference type="EMBL" id="KAJ8939750.1"/>
    </source>
</evidence>
<dbReference type="AlphaFoldDB" id="A0AAV8XMI8"/>
<feature type="domain" description="DRBM" evidence="3">
    <location>
        <begin position="84"/>
        <end position="149"/>
    </location>
</feature>
<dbReference type="Pfam" id="PF00035">
    <property type="entry name" value="dsrm"/>
    <property type="match status" value="2"/>
</dbReference>
<dbReference type="GO" id="GO:0070578">
    <property type="term" value="C:RISC-loading complex"/>
    <property type="evidence" value="ECO:0007669"/>
    <property type="project" value="TreeGrafter"/>
</dbReference>
<evidence type="ECO:0000313" key="5">
    <source>
        <dbReference type="Proteomes" id="UP001162162"/>
    </source>
</evidence>
<feature type="domain" description="DRBM" evidence="3">
    <location>
        <begin position="23"/>
        <end position="58"/>
    </location>
</feature>
<dbReference type="SUPFAM" id="SSF54768">
    <property type="entry name" value="dsRNA-binding domain-like"/>
    <property type="match status" value="2"/>
</dbReference>
<dbReference type="InterPro" id="IPR051247">
    <property type="entry name" value="RLC_Component"/>
</dbReference>
<dbReference type="GO" id="GO:0070920">
    <property type="term" value="P:regulation of regulatory ncRNA processing"/>
    <property type="evidence" value="ECO:0007669"/>
    <property type="project" value="TreeGrafter"/>
</dbReference>